<organism evidence="2 3">
    <name type="scientific">Sorangium atrum</name>
    <dbReference type="NCBI Taxonomy" id="2995308"/>
    <lineage>
        <taxon>Bacteria</taxon>
        <taxon>Pseudomonadati</taxon>
        <taxon>Myxococcota</taxon>
        <taxon>Polyangia</taxon>
        <taxon>Polyangiales</taxon>
        <taxon>Polyangiaceae</taxon>
        <taxon>Sorangium</taxon>
    </lineage>
</organism>
<sequence length="345" mass="38901">MISRVADHCFWFGRYLERTENMARILAVTQNLALDAEIPTQQCWLPVIIVAGQKAHFGAEHGEEAAADGELVQRYMSFDEDNPTSLRSSISAARWNARSIREVVSLEVWETVNELHLWVNSEEAREEFRSSRYAFYRRVRQLTQLCLGLTQSTMLNDTPLDFIWLGVLLERVGQTARTLDVHHHALTNLPPPPPSEMSAQAQGALRRQHRVVETALWLSLLRACSGFEPFMKLNQGQVSEQAVAQFLLYEPRFPRSIRHCVHAAFARLCEIRPPDSVALPGGESLERLQLLHQWVADRATEAFDPMAVHAALTHVVDETAMICDGIGRELLGYGPPDSNPTVTSQ</sequence>
<feature type="domain" description="DUF403" evidence="1">
    <location>
        <begin position="1"/>
        <end position="328"/>
    </location>
</feature>
<dbReference type="EMBL" id="JAQNDK010000007">
    <property type="protein sequence ID" value="MDC0685644.1"/>
    <property type="molecule type" value="Genomic_DNA"/>
</dbReference>
<dbReference type="PANTHER" id="PTHR34595:SF7">
    <property type="entry name" value="SLL1039 PROTEIN"/>
    <property type="match status" value="1"/>
</dbReference>
<evidence type="ECO:0000259" key="1">
    <source>
        <dbReference type="Pfam" id="PF04168"/>
    </source>
</evidence>
<dbReference type="InterPro" id="IPR051680">
    <property type="entry name" value="ATP-dep_Glu-Cys_Ligase-2"/>
</dbReference>
<name>A0ABT5CGT5_9BACT</name>
<dbReference type="Pfam" id="PF04168">
    <property type="entry name" value="Alpha-E"/>
    <property type="match status" value="1"/>
</dbReference>
<comment type="caution">
    <text evidence="2">The sequence shown here is derived from an EMBL/GenBank/DDBJ whole genome shotgun (WGS) entry which is preliminary data.</text>
</comment>
<dbReference type="PANTHER" id="PTHR34595">
    <property type="entry name" value="BLR5612 PROTEIN"/>
    <property type="match status" value="1"/>
</dbReference>
<evidence type="ECO:0000313" key="3">
    <source>
        <dbReference type="Proteomes" id="UP001217485"/>
    </source>
</evidence>
<protein>
    <submittedName>
        <fullName evidence="2">Alpha-E domain-containing protein</fullName>
    </submittedName>
</protein>
<reference evidence="2 3" key="1">
    <citation type="submission" date="2023-01" db="EMBL/GenBank/DDBJ databases">
        <title>Minimal conservation of predation-associated metabolite biosynthetic gene clusters underscores biosynthetic potential of Myxococcota including descriptions for ten novel species: Archangium lansinium sp. nov., Myxococcus landrumus sp. nov., Nannocystis bai.</title>
        <authorList>
            <person name="Ahearne A."/>
            <person name="Stevens C."/>
            <person name="Dowd S."/>
        </authorList>
    </citation>
    <scope>NUCLEOTIDE SEQUENCE [LARGE SCALE GENOMIC DNA]</scope>
    <source>
        <strain evidence="2 3">WIWO2</strain>
    </source>
</reference>
<dbReference type="InterPro" id="IPR007296">
    <property type="entry name" value="DUF403"/>
</dbReference>
<keyword evidence="3" id="KW-1185">Reference proteome</keyword>
<accession>A0ABT5CGT5</accession>
<dbReference type="RefSeq" id="WP_272104051.1">
    <property type="nucleotide sequence ID" value="NZ_JAQNDK010000007.1"/>
</dbReference>
<proteinExistence type="predicted"/>
<gene>
    <name evidence="2" type="ORF">POL72_48525</name>
</gene>
<dbReference type="Proteomes" id="UP001217485">
    <property type="component" value="Unassembled WGS sequence"/>
</dbReference>
<evidence type="ECO:0000313" key="2">
    <source>
        <dbReference type="EMBL" id="MDC0685644.1"/>
    </source>
</evidence>